<feature type="transmembrane region" description="Helical" evidence="1">
    <location>
        <begin position="130"/>
        <end position="149"/>
    </location>
</feature>
<dbReference type="Proteomes" id="UP000887578">
    <property type="component" value="Unplaced"/>
</dbReference>
<accession>A0A914PDD3</accession>
<sequence>MSSLFFFFLKIAESTQHQLINLSGPRLRYCHTKDRSFNFHKSKFCGVRIGIWAIFALFLETFLNLSHLCLFLFSLKTAEPGFFQSAEIPKYGVGFVEILLAIVVLQIIILPFGFIGFLTLNRRLFSLSTIFTLFQSLLFFVLGFLGITYQTVTATKPMAFLGIQLLFSVPIHLFCAIIFLKFALFAQFYSESIKKSYDFGNFVERTYFALKKQKNQLYRQSRIGGKFSSK</sequence>
<protein>
    <submittedName>
        <fullName evidence="3">Uncharacterized protein</fullName>
    </submittedName>
</protein>
<dbReference type="WBParaSite" id="PDA_v2.g13448.t1">
    <property type="protein sequence ID" value="PDA_v2.g13448.t1"/>
    <property type="gene ID" value="PDA_v2.g13448"/>
</dbReference>
<feature type="transmembrane region" description="Helical" evidence="1">
    <location>
        <begin position="93"/>
        <end position="118"/>
    </location>
</feature>
<proteinExistence type="predicted"/>
<evidence type="ECO:0000256" key="1">
    <source>
        <dbReference type="SAM" id="Phobius"/>
    </source>
</evidence>
<keyword evidence="2" id="KW-1185">Reference proteome</keyword>
<keyword evidence="1" id="KW-0812">Transmembrane</keyword>
<evidence type="ECO:0000313" key="2">
    <source>
        <dbReference type="Proteomes" id="UP000887578"/>
    </source>
</evidence>
<keyword evidence="1" id="KW-0472">Membrane</keyword>
<reference evidence="3" key="1">
    <citation type="submission" date="2022-11" db="UniProtKB">
        <authorList>
            <consortium name="WormBaseParasite"/>
        </authorList>
    </citation>
    <scope>IDENTIFICATION</scope>
</reference>
<feature type="transmembrane region" description="Helical" evidence="1">
    <location>
        <begin position="161"/>
        <end position="186"/>
    </location>
</feature>
<organism evidence="2 3">
    <name type="scientific">Panagrolaimus davidi</name>
    <dbReference type="NCBI Taxonomy" id="227884"/>
    <lineage>
        <taxon>Eukaryota</taxon>
        <taxon>Metazoa</taxon>
        <taxon>Ecdysozoa</taxon>
        <taxon>Nematoda</taxon>
        <taxon>Chromadorea</taxon>
        <taxon>Rhabditida</taxon>
        <taxon>Tylenchina</taxon>
        <taxon>Panagrolaimomorpha</taxon>
        <taxon>Panagrolaimoidea</taxon>
        <taxon>Panagrolaimidae</taxon>
        <taxon>Panagrolaimus</taxon>
    </lineage>
</organism>
<keyword evidence="1" id="KW-1133">Transmembrane helix</keyword>
<dbReference type="AlphaFoldDB" id="A0A914PDD3"/>
<evidence type="ECO:0000313" key="3">
    <source>
        <dbReference type="WBParaSite" id="PDA_v2.g13448.t1"/>
    </source>
</evidence>
<name>A0A914PDD3_9BILA</name>
<feature type="transmembrane region" description="Helical" evidence="1">
    <location>
        <begin position="49"/>
        <end position="73"/>
    </location>
</feature>